<keyword evidence="4" id="KW-1185">Reference proteome</keyword>
<organism evidence="3 4">
    <name type="scientific">Plantactinospora alkalitolerans</name>
    <dbReference type="NCBI Taxonomy" id="2789879"/>
    <lineage>
        <taxon>Bacteria</taxon>
        <taxon>Bacillati</taxon>
        <taxon>Actinomycetota</taxon>
        <taxon>Actinomycetes</taxon>
        <taxon>Micromonosporales</taxon>
        <taxon>Micromonosporaceae</taxon>
        <taxon>Plantactinospora</taxon>
    </lineage>
</organism>
<evidence type="ECO:0000313" key="4">
    <source>
        <dbReference type="Proteomes" id="UP000638560"/>
    </source>
</evidence>
<keyword evidence="2" id="KW-1133">Transmembrane helix</keyword>
<dbReference type="Proteomes" id="UP000638560">
    <property type="component" value="Unassembled WGS sequence"/>
</dbReference>
<proteinExistence type="predicted"/>
<feature type="region of interest" description="Disordered" evidence="1">
    <location>
        <begin position="1"/>
        <end position="24"/>
    </location>
</feature>
<feature type="transmembrane region" description="Helical" evidence="2">
    <location>
        <begin position="33"/>
        <end position="55"/>
    </location>
</feature>
<evidence type="ECO:0000256" key="2">
    <source>
        <dbReference type="SAM" id="Phobius"/>
    </source>
</evidence>
<gene>
    <name evidence="3" type="ORF">I0C86_27730</name>
</gene>
<sequence length="239" mass="25528">MSNLVDNDDASSAPRGQDVRQELTRQPRRRFPVAVLALVAAIAIGSMLGSAFLYWPAAHRGGAPLVETSDMQPRPDAVGFSVTPGSVRAYKAVDRPCTAVWWAPIAAEVGGLGDDPQESSTVSSSVVTMRCSVALGDGADHGVAMAEIMIFDNSSAEGVYENLQRVHSEDVTLTPISALGAAAYAYIENRDGPAVATYDGNLYMRLVWISLKRQMPPVDGDIARSLVEVARQTMAHLRA</sequence>
<accession>A0ABS0H3M2</accession>
<dbReference type="RefSeq" id="WP_196204243.1">
    <property type="nucleotide sequence ID" value="NZ_JADPUN010000247.1"/>
</dbReference>
<protein>
    <submittedName>
        <fullName evidence="3">Uncharacterized protein</fullName>
    </submittedName>
</protein>
<comment type="caution">
    <text evidence="3">The sequence shown here is derived from an EMBL/GenBank/DDBJ whole genome shotgun (WGS) entry which is preliminary data.</text>
</comment>
<keyword evidence="2" id="KW-0472">Membrane</keyword>
<evidence type="ECO:0000256" key="1">
    <source>
        <dbReference type="SAM" id="MobiDB-lite"/>
    </source>
</evidence>
<evidence type="ECO:0000313" key="3">
    <source>
        <dbReference type="EMBL" id="MBF9132717.1"/>
    </source>
</evidence>
<dbReference type="EMBL" id="JADPUN010000247">
    <property type="protein sequence ID" value="MBF9132717.1"/>
    <property type="molecule type" value="Genomic_DNA"/>
</dbReference>
<keyword evidence="2" id="KW-0812">Transmembrane</keyword>
<name>A0ABS0H3M2_9ACTN</name>
<reference evidence="3 4" key="1">
    <citation type="submission" date="2020-11" db="EMBL/GenBank/DDBJ databases">
        <title>A novel isolate from a Black sea contaminated sediment with potential to produce alkanes: Plantactinospora alkalitolerans sp. nov.</title>
        <authorList>
            <person name="Carro L."/>
            <person name="Veyisoglu A."/>
            <person name="Guven K."/>
            <person name="Schumann P."/>
            <person name="Klenk H.-P."/>
            <person name="Sahin N."/>
        </authorList>
    </citation>
    <scope>NUCLEOTIDE SEQUENCE [LARGE SCALE GENOMIC DNA]</scope>
    <source>
        <strain evidence="3 4">S1510</strain>
    </source>
</reference>